<evidence type="ECO:0000256" key="1">
    <source>
        <dbReference type="SAM" id="MobiDB-lite"/>
    </source>
</evidence>
<dbReference type="EMBL" id="MU866163">
    <property type="protein sequence ID" value="KAK4177495.1"/>
    <property type="molecule type" value="Genomic_DNA"/>
</dbReference>
<evidence type="ECO:0000313" key="3">
    <source>
        <dbReference type="Proteomes" id="UP001302321"/>
    </source>
</evidence>
<comment type="caution">
    <text evidence="2">The sequence shown here is derived from an EMBL/GenBank/DDBJ whole genome shotgun (WGS) entry which is preliminary data.</text>
</comment>
<evidence type="ECO:0000313" key="2">
    <source>
        <dbReference type="EMBL" id="KAK4177495.1"/>
    </source>
</evidence>
<proteinExistence type="predicted"/>
<sequence length="222" mass="24676">MRQRPKSLACPEILPPRSPGFRRVTQPLSYLCPCVASSVNSTTQSNIDDDSLASAGVSQPDKRQPSISANKPKITHNSVSFSFVLYDDNDVICAQCKVIGSGYPQISHLVRKHPTHSDTDQELKSYLGVGKERLSILKCLRIGLPETYRINNTHSQEAKQDNYTIVRTTSLHLPTPKSRTRSPLPSPTTTMNAGNPSDWTMMPHNCPYIASKLREDIPFLTD</sequence>
<feature type="region of interest" description="Disordered" evidence="1">
    <location>
        <begin position="43"/>
        <end position="71"/>
    </location>
</feature>
<organism evidence="2 3">
    <name type="scientific">Triangularia setosa</name>
    <dbReference type="NCBI Taxonomy" id="2587417"/>
    <lineage>
        <taxon>Eukaryota</taxon>
        <taxon>Fungi</taxon>
        <taxon>Dikarya</taxon>
        <taxon>Ascomycota</taxon>
        <taxon>Pezizomycotina</taxon>
        <taxon>Sordariomycetes</taxon>
        <taxon>Sordariomycetidae</taxon>
        <taxon>Sordariales</taxon>
        <taxon>Podosporaceae</taxon>
        <taxon>Triangularia</taxon>
    </lineage>
</organism>
<feature type="compositionally biased region" description="Low complexity" evidence="1">
    <location>
        <begin position="174"/>
        <end position="190"/>
    </location>
</feature>
<feature type="region of interest" description="Disordered" evidence="1">
    <location>
        <begin position="173"/>
        <end position="198"/>
    </location>
</feature>
<reference evidence="2" key="1">
    <citation type="journal article" date="2023" name="Mol. Phylogenet. Evol.">
        <title>Genome-scale phylogeny and comparative genomics of the fungal order Sordariales.</title>
        <authorList>
            <person name="Hensen N."/>
            <person name="Bonometti L."/>
            <person name="Westerberg I."/>
            <person name="Brannstrom I.O."/>
            <person name="Guillou S."/>
            <person name="Cros-Aarteil S."/>
            <person name="Calhoun S."/>
            <person name="Haridas S."/>
            <person name="Kuo A."/>
            <person name="Mondo S."/>
            <person name="Pangilinan J."/>
            <person name="Riley R."/>
            <person name="LaButti K."/>
            <person name="Andreopoulos B."/>
            <person name="Lipzen A."/>
            <person name="Chen C."/>
            <person name="Yan M."/>
            <person name="Daum C."/>
            <person name="Ng V."/>
            <person name="Clum A."/>
            <person name="Steindorff A."/>
            <person name="Ohm R.A."/>
            <person name="Martin F."/>
            <person name="Silar P."/>
            <person name="Natvig D.O."/>
            <person name="Lalanne C."/>
            <person name="Gautier V."/>
            <person name="Ament-Velasquez S.L."/>
            <person name="Kruys A."/>
            <person name="Hutchinson M.I."/>
            <person name="Powell A.J."/>
            <person name="Barry K."/>
            <person name="Miller A.N."/>
            <person name="Grigoriev I.V."/>
            <person name="Debuchy R."/>
            <person name="Gladieux P."/>
            <person name="Hiltunen Thoren M."/>
            <person name="Johannesson H."/>
        </authorList>
    </citation>
    <scope>NUCLEOTIDE SEQUENCE</scope>
    <source>
        <strain evidence="2">CBS 892.96</strain>
    </source>
</reference>
<gene>
    <name evidence="2" type="ORF">QBC36DRAFT_310092</name>
</gene>
<accession>A0AAN6W913</accession>
<dbReference type="Proteomes" id="UP001302321">
    <property type="component" value="Unassembled WGS sequence"/>
</dbReference>
<protein>
    <submittedName>
        <fullName evidence="2">Uncharacterized protein</fullName>
    </submittedName>
</protein>
<dbReference type="AlphaFoldDB" id="A0AAN6W913"/>
<reference evidence="2" key="2">
    <citation type="submission" date="2023-05" db="EMBL/GenBank/DDBJ databases">
        <authorList>
            <consortium name="Lawrence Berkeley National Laboratory"/>
            <person name="Steindorff A."/>
            <person name="Hensen N."/>
            <person name="Bonometti L."/>
            <person name="Westerberg I."/>
            <person name="Brannstrom I.O."/>
            <person name="Guillou S."/>
            <person name="Cros-Aarteil S."/>
            <person name="Calhoun S."/>
            <person name="Haridas S."/>
            <person name="Kuo A."/>
            <person name="Mondo S."/>
            <person name="Pangilinan J."/>
            <person name="Riley R."/>
            <person name="Labutti K."/>
            <person name="Andreopoulos B."/>
            <person name="Lipzen A."/>
            <person name="Chen C."/>
            <person name="Yanf M."/>
            <person name="Daum C."/>
            <person name="Ng V."/>
            <person name="Clum A."/>
            <person name="Ohm R."/>
            <person name="Martin F."/>
            <person name="Silar P."/>
            <person name="Natvig D."/>
            <person name="Lalanne C."/>
            <person name="Gautier V."/>
            <person name="Ament-Velasquez S.L."/>
            <person name="Kruys A."/>
            <person name="Hutchinson M.I."/>
            <person name="Powell A.J."/>
            <person name="Barry K."/>
            <person name="Miller A.N."/>
            <person name="Grigoriev I.V."/>
            <person name="Debuchy R."/>
            <person name="Gladieux P."/>
            <person name="Thoren M.H."/>
            <person name="Johannesson H."/>
        </authorList>
    </citation>
    <scope>NUCLEOTIDE SEQUENCE</scope>
    <source>
        <strain evidence="2">CBS 892.96</strain>
    </source>
</reference>
<keyword evidence="3" id="KW-1185">Reference proteome</keyword>
<name>A0AAN6W913_9PEZI</name>